<evidence type="ECO:0000256" key="6">
    <source>
        <dbReference type="ARBA" id="ARBA00023136"/>
    </source>
</evidence>
<evidence type="ECO:0000256" key="3">
    <source>
        <dbReference type="ARBA" id="ARBA00022824"/>
    </source>
</evidence>
<evidence type="ECO:0000256" key="5">
    <source>
        <dbReference type="ARBA" id="ARBA00023098"/>
    </source>
</evidence>
<feature type="compositionally biased region" description="Acidic residues" evidence="7">
    <location>
        <begin position="390"/>
        <end position="404"/>
    </location>
</feature>
<comment type="caution">
    <text evidence="9">The sequence shown here is derived from an EMBL/GenBank/DDBJ whole genome shotgun (WGS) entry which is preliminary data.</text>
</comment>
<evidence type="ECO:0000256" key="1">
    <source>
        <dbReference type="ARBA" id="ARBA00004477"/>
    </source>
</evidence>
<feature type="compositionally biased region" description="Polar residues" evidence="7">
    <location>
        <begin position="337"/>
        <end position="346"/>
    </location>
</feature>
<dbReference type="Pfam" id="PF06775">
    <property type="entry name" value="Seipin"/>
    <property type="match status" value="1"/>
</dbReference>
<dbReference type="GO" id="GO:0006629">
    <property type="term" value="P:lipid metabolic process"/>
    <property type="evidence" value="ECO:0007669"/>
    <property type="project" value="UniProtKB-KW"/>
</dbReference>
<feature type="region of interest" description="Disordered" evidence="7">
    <location>
        <begin position="297"/>
        <end position="448"/>
    </location>
</feature>
<dbReference type="GO" id="GO:0140042">
    <property type="term" value="P:lipid droplet formation"/>
    <property type="evidence" value="ECO:0007669"/>
    <property type="project" value="UniProtKB-ARBA"/>
</dbReference>
<dbReference type="STRING" id="1367422.A0A178ZVZ7"/>
<name>A0A178ZVZ7_9EURO</name>
<reference evidence="9 10" key="1">
    <citation type="submission" date="2016-04" db="EMBL/GenBank/DDBJ databases">
        <title>Draft genome of Fonsecaea erecta CBS 125763.</title>
        <authorList>
            <person name="Weiss V.A."/>
            <person name="Vicente V.A."/>
            <person name="Raittz R.T."/>
            <person name="Moreno L.F."/>
            <person name="De Souza E.M."/>
            <person name="Pedrosa F.O."/>
            <person name="Steffens M.B."/>
            <person name="Faoro H."/>
            <person name="Tadra-Sfeir M.Z."/>
            <person name="Najafzadeh M.J."/>
            <person name="Felipe M.S."/>
            <person name="Teixeira M."/>
            <person name="Sun J."/>
            <person name="Xi L."/>
            <person name="Gomes R."/>
            <person name="De Azevedo C.M."/>
            <person name="Salgado C.G."/>
            <person name="Da Silva M.B."/>
            <person name="Nascimento M.F."/>
            <person name="Queiroz-Telles F."/>
            <person name="Attili D.S."/>
            <person name="Gorbushina A."/>
        </authorList>
    </citation>
    <scope>NUCLEOTIDE SEQUENCE [LARGE SCALE GENOMIC DNA]</scope>
    <source>
        <strain evidence="9 10">CBS 125763</strain>
    </source>
</reference>
<dbReference type="CDD" id="cd23995">
    <property type="entry name" value="Seipin_BSCL2_like"/>
    <property type="match status" value="1"/>
</dbReference>
<evidence type="ECO:0000256" key="8">
    <source>
        <dbReference type="SAM" id="Phobius"/>
    </source>
</evidence>
<dbReference type="PANTHER" id="PTHR21212">
    <property type="entry name" value="BERNARDINELLI-SEIP CONGENITAL LIPODYSTROPHY 2 HOMOLOG BSCL2 PROTEIN"/>
    <property type="match status" value="1"/>
</dbReference>
<feature type="transmembrane region" description="Helical" evidence="8">
    <location>
        <begin position="44"/>
        <end position="66"/>
    </location>
</feature>
<keyword evidence="5" id="KW-0443">Lipid metabolism</keyword>
<keyword evidence="2 8" id="KW-0812">Transmembrane</keyword>
<dbReference type="EMBL" id="LVYI01000002">
    <property type="protein sequence ID" value="OAP63423.1"/>
    <property type="molecule type" value="Genomic_DNA"/>
</dbReference>
<dbReference type="InterPro" id="IPR009617">
    <property type="entry name" value="Seipin"/>
</dbReference>
<dbReference type="Proteomes" id="UP000078343">
    <property type="component" value="Unassembled WGS sequence"/>
</dbReference>
<keyword evidence="3" id="KW-0256">Endoplasmic reticulum</keyword>
<organism evidence="9 10">
    <name type="scientific">Fonsecaea erecta</name>
    <dbReference type="NCBI Taxonomy" id="1367422"/>
    <lineage>
        <taxon>Eukaryota</taxon>
        <taxon>Fungi</taxon>
        <taxon>Dikarya</taxon>
        <taxon>Ascomycota</taxon>
        <taxon>Pezizomycotina</taxon>
        <taxon>Eurotiomycetes</taxon>
        <taxon>Chaetothyriomycetidae</taxon>
        <taxon>Chaetothyriales</taxon>
        <taxon>Herpotrichiellaceae</taxon>
        <taxon>Fonsecaea</taxon>
    </lineage>
</organism>
<keyword evidence="6 8" id="KW-0472">Membrane</keyword>
<dbReference type="RefSeq" id="XP_018696790.1">
    <property type="nucleotide sequence ID" value="XM_018834166.1"/>
</dbReference>
<dbReference type="GeneID" id="30006820"/>
<dbReference type="OrthoDB" id="3990054at2759"/>
<comment type="subcellular location">
    <subcellularLocation>
        <location evidence="1">Endoplasmic reticulum membrane</location>
        <topology evidence="1">Multi-pass membrane protein</topology>
    </subcellularLocation>
</comment>
<evidence type="ECO:0008006" key="11">
    <source>
        <dbReference type="Google" id="ProtNLM"/>
    </source>
</evidence>
<protein>
    <recommendedName>
        <fullName evidence="11">Seipin</fullName>
    </recommendedName>
</protein>
<dbReference type="PANTHER" id="PTHR21212:SF0">
    <property type="entry name" value="SEIPIN"/>
    <property type="match status" value="1"/>
</dbReference>
<feature type="transmembrane region" description="Helical" evidence="8">
    <location>
        <begin position="250"/>
        <end position="275"/>
    </location>
</feature>
<evidence type="ECO:0000256" key="7">
    <source>
        <dbReference type="SAM" id="MobiDB-lite"/>
    </source>
</evidence>
<evidence type="ECO:0000256" key="4">
    <source>
        <dbReference type="ARBA" id="ARBA00022989"/>
    </source>
</evidence>
<sequence>MADPPYDDDEDSNDTLFQRVLSLGLAPVRILTSRTAIKAYLSTLLFLGTSTVLLALSSTAYAFFYYNYIPQISLERVLYLQYGTDFPPHAMAALDTNALVSQQAYNVEVILDMPRTPNNLQAGNFMLDLSLLGSKGVPDAMASWLGNITLENVLYHSRRPAILPYASPILSLSHTVLHLPWHLLNLRDLDRSRLVVPMFEMLVFPRGVRNLPTHARLELQAGSVLQVYDVKLAFRAKFQGMRYWIYNYRITTFVVFTALFYGVSLTSMALGWAVISHVLSSGGGGDGTQKRIKMEAGTPINPEQHESSSGTATAKIKTEDEAELSSPHGGGGLSLSNVSDTPTQFPTGRGRPLLSYAGRFPGGSAAKEAREQHMEVEEDRLRRPMGPGEAADDEDEGDFDEEEENIRGRRAEGGDSGIGTSMESEHAAAGGSGVVVRRRRSSRGLGKG</sequence>
<keyword evidence="10" id="KW-1185">Reference proteome</keyword>
<proteinExistence type="predicted"/>
<dbReference type="GO" id="GO:0005789">
    <property type="term" value="C:endoplasmic reticulum membrane"/>
    <property type="evidence" value="ECO:0007669"/>
    <property type="project" value="UniProtKB-SubCell"/>
</dbReference>
<evidence type="ECO:0000313" key="10">
    <source>
        <dbReference type="Proteomes" id="UP000078343"/>
    </source>
</evidence>
<keyword evidence="4 8" id="KW-1133">Transmembrane helix</keyword>
<dbReference type="AlphaFoldDB" id="A0A178ZVZ7"/>
<evidence type="ECO:0000256" key="2">
    <source>
        <dbReference type="ARBA" id="ARBA00022692"/>
    </source>
</evidence>
<evidence type="ECO:0000313" key="9">
    <source>
        <dbReference type="EMBL" id="OAP63423.1"/>
    </source>
</evidence>
<feature type="compositionally biased region" description="Basic and acidic residues" evidence="7">
    <location>
        <begin position="367"/>
        <end position="382"/>
    </location>
</feature>
<gene>
    <name evidence="9" type="ORF">AYL99_02650</name>
</gene>
<accession>A0A178ZVZ7</accession>